<gene>
    <name evidence="2" type="ORF">ACFO8Q_16655</name>
</gene>
<dbReference type="Proteomes" id="UP001596002">
    <property type="component" value="Unassembled WGS sequence"/>
</dbReference>
<evidence type="ECO:0000256" key="1">
    <source>
        <dbReference type="SAM" id="Phobius"/>
    </source>
</evidence>
<comment type="caution">
    <text evidence="2">The sequence shown here is derived from an EMBL/GenBank/DDBJ whole genome shotgun (WGS) entry which is preliminary data.</text>
</comment>
<dbReference type="EMBL" id="JBHSHC010000112">
    <property type="protein sequence ID" value="MFC4768971.1"/>
    <property type="molecule type" value="Genomic_DNA"/>
</dbReference>
<proteinExistence type="predicted"/>
<keyword evidence="3" id="KW-1185">Reference proteome</keyword>
<feature type="transmembrane region" description="Helical" evidence="1">
    <location>
        <begin position="98"/>
        <end position="117"/>
    </location>
</feature>
<reference evidence="3" key="1">
    <citation type="journal article" date="2019" name="Int. J. Syst. Evol. Microbiol.">
        <title>The Global Catalogue of Microorganisms (GCM) 10K type strain sequencing project: providing services to taxonomists for standard genome sequencing and annotation.</title>
        <authorList>
            <consortium name="The Broad Institute Genomics Platform"/>
            <consortium name="The Broad Institute Genome Sequencing Center for Infectious Disease"/>
            <person name="Wu L."/>
            <person name="Ma J."/>
        </authorList>
    </citation>
    <scope>NUCLEOTIDE SEQUENCE [LARGE SCALE GENOMIC DNA]</scope>
    <source>
        <strain evidence="3">WYCCWR 12678</strain>
    </source>
</reference>
<protein>
    <submittedName>
        <fullName evidence="2">CLC_0170 family protein</fullName>
    </submittedName>
</protein>
<keyword evidence="1" id="KW-1133">Transmembrane helix</keyword>
<keyword evidence="1" id="KW-0472">Membrane</keyword>
<feature type="transmembrane region" description="Helical" evidence="1">
    <location>
        <begin position="59"/>
        <end position="77"/>
    </location>
</feature>
<accession>A0ABV9Q399</accession>
<dbReference type="NCBIfam" id="NF042414">
    <property type="entry name" value="CLC_0170_fam"/>
    <property type="match status" value="1"/>
</dbReference>
<evidence type="ECO:0000313" key="2">
    <source>
        <dbReference type="EMBL" id="MFC4768971.1"/>
    </source>
</evidence>
<keyword evidence="1" id="KW-0812">Transmembrane</keyword>
<evidence type="ECO:0000313" key="3">
    <source>
        <dbReference type="Proteomes" id="UP001596002"/>
    </source>
</evidence>
<dbReference type="InterPro" id="IPR049971">
    <property type="entry name" value="CLC_0170-like"/>
</dbReference>
<dbReference type="PROSITE" id="PS51257">
    <property type="entry name" value="PROKAR_LIPOPROTEIN"/>
    <property type="match status" value="1"/>
</dbReference>
<organism evidence="2 3">
    <name type="scientific">Effusibacillus consociatus</name>
    <dbReference type="NCBI Taxonomy" id="1117041"/>
    <lineage>
        <taxon>Bacteria</taxon>
        <taxon>Bacillati</taxon>
        <taxon>Bacillota</taxon>
        <taxon>Bacilli</taxon>
        <taxon>Bacillales</taxon>
        <taxon>Alicyclobacillaceae</taxon>
        <taxon>Effusibacillus</taxon>
    </lineage>
</organism>
<name>A0ABV9Q399_9BACL</name>
<sequence length="121" mass="13970">MARGNWVKQVKLLCVLLITFPLLTGCWDRLEIEDRAVVLGLEVDESEITRGEASRMINIGYIQYVVVLFLVTGFMIWRFDAKGYDLKQMEKEKKAARFLGGLNVSLGILTYVANWVYQSWF</sequence>
<dbReference type="RefSeq" id="WP_380026931.1">
    <property type="nucleotide sequence ID" value="NZ_JBHSHC010000112.1"/>
</dbReference>